<dbReference type="Pfam" id="PF00126">
    <property type="entry name" value="HTH_1"/>
    <property type="match status" value="1"/>
</dbReference>
<keyword evidence="3" id="KW-0238">DNA-binding</keyword>
<dbReference type="CDD" id="cd05466">
    <property type="entry name" value="PBP2_LTTR_substrate"/>
    <property type="match status" value="1"/>
</dbReference>
<keyword evidence="4" id="KW-0804">Transcription</keyword>
<sequence length="299" mass="31390">MAVTLRQLAVFAAVAEHGGFGAAATALGLGQSSVSHSLAALETAVHGEVVRRATPVRLTPLGELLLPHARATLTAARGFDAAATTYAGTAATATISLSVPPTVARGLLPGLLRLWHERLPQVEITVFEAVDDEIAQWLESGTVDASFLIDPDPFPVGGLHVATDAYEAVVRTDHPLAGEPQVDLADLLDDPLLVTTSGFVAPLEHLHATAGVPYRPARHIRELATVLSMVEAGLGVAILPSLAAAMLPDALTLVPLRPRLERRLVLTGPTTRPWHPSVVTLRDLAADLAGTSGGRRTRR</sequence>
<reference evidence="6 7" key="1">
    <citation type="journal article" date="2015" name="Int. J. Syst. Evol. Microbiol.">
        <title>Amycolatopsis rhabdoformis sp. nov., an actinomycete isolated from a tropical forest soil.</title>
        <authorList>
            <person name="Souza W.R."/>
            <person name="Silva R.E."/>
            <person name="Goodfellow M."/>
            <person name="Busarakam K."/>
            <person name="Figueiro F.S."/>
            <person name="Ferreira D."/>
            <person name="Rodrigues-Filho E."/>
            <person name="Moraes L.A.B."/>
            <person name="Zucchi T.D."/>
        </authorList>
    </citation>
    <scope>NUCLEOTIDE SEQUENCE [LARGE SCALE GENOMIC DNA]</scope>
    <source>
        <strain evidence="6 7">NCIMB 14900</strain>
    </source>
</reference>
<dbReference type="InterPro" id="IPR005119">
    <property type="entry name" value="LysR_subst-bd"/>
</dbReference>
<evidence type="ECO:0000313" key="6">
    <source>
        <dbReference type="EMBL" id="WSE29895.1"/>
    </source>
</evidence>
<comment type="similarity">
    <text evidence="1">Belongs to the LysR transcriptional regulatory family.</text>
</comment>
<evidence type="ECO:0000256" key="1">
    <source>
        <dbReference type="ARBA" id="ARBA00009437"/>
    </source>
</evidence>
<dbReference type="Proteomes" id="UP001330812">
    <property type="component" value="Chromosome"/>
</dbReference>
<dbReference type="SUPFAM" id="SSF46785">
    <property type="entry name" value="Winged helix' DNA-binding domain"/>
    <property type="match status" value="1"/>
</dbReference>
<evidence type="ECO:0000259" key="5">
    <source>
        <dbReference type="PROSITE" id="PS50931"/>
    </source>
</evidence>
<dbReference type="Pfam" id="PF03466">
    <property type="entry name" value="LysR_substrate"/>
    <property type="match status" value="1"/>
</dbReference>
<dbReference type="PROSITE" id="PS50931">
    <property type="entry name" value="HTH_LYSR"/>
    <property type="match status" value="1"/>
</dbReference>
<gene>
    <name evidence="6" type="ORF">VSH64_45100</name>
</gene>
<evidence type="ECO:0000313" key="7">
    <source>
        <dbReference type="Proteomes" id="UP001330812"/>
    </source>
</evidence>
<dbReference type="InterPro" id="IPR036388">
    <property type="entry name" value="WH-like_DNA-bd_sf"/>
</dbReference>
<dbReference type="RefSeq" id="WP_326568853.1">
    <property type="nucleotide sequence ID" value="NZ_CP142149.1"/>
</dbReference>
<dbReference type="Gene3D" id="3.40.190.290">
    <property type="match status" value="1"/>
</dbReference>
<dbReference type="EMBL" id="CP142149">
    <property type="protein sequence ID" value="WSE29895.1"/>
    <property type="molecule type" value="Genomic_DNA"/>
</dbReference>
<evidence type="ECO:0000256" key="4">
    <source>
        <dbReference type="ARBA" id="ARBA00023163"/>
    </source>
</evidence>
<accession>A0ABZ1I6A0</accession>
<proteinExistence type="inferred from homology"/>
<dbReference type="SUPFAM" id="SSF53850">
    <property type="entry name" value="Periplasmic binding protein-like II"/>
    <property type="match status" value="1"/>
</dbReference>
<dbReference type="InterPro" id="IPR036390">
    <property type="entry name" value="WH_DNA-bd_sf"/>
</dbReference>
<dbReference type="Gene3D" id="1.10.10.10">
    <property type="entry name" value="Winged helix-like DNA-binding domain superfamily/Winged helix DNA-binding domain"/>
    <property type="match status" value="1"/>
</dbReference>
<keyword evidence="2" id="KW-0805">Transcription regulation</keyword>
<evidence type="ECO:0000256" key="2">
    <source>
        <dbReference type="ARBA" id="ARBA00023015"/>
    </source>
</evidence>
<dbReference type="PANTHER" id="PTHR30346">
    <property type="entry name" value="TRANSCRIPTIONAL DUAL REGULATOR HCAR-RELATED"/>
    <property type="match status" value="1"/>
</dbReference>
<dbReference type="PANTHER" id="PTHR30346:SF29">
    <property type="entry name" value="LYSR SUBSTRATE-BINDING"/>
    <property type="match status" value="1"/>
</dbReference>
<organism evidence="6 7">
    <name type="scientific">Amycolatopsis rhabdoformis</name>
    <dbReference type="NCBI Taxonomy" id="1448059"/>
    <lineage>
        <taxon>Bacteria</taxon>
        <taxon>Bacillati</taxon>
        <taxon>Actinomycetota</taxon>
        <taxon>Actinomycetes</taxon>
        <taxon>Pseudonocardiales</taxon>
        <taxon>Pseudonocardiaceae</taxon>
        <taxon>Amycolatopsis</taxon>
    </lineage>
</organism>
<feature type="domain" description="HTH lysR-type" evidence="5">
    <location>
        <begin position="3"/>
        <end position="59"/>
    </location>
</feature>
<dbReference type="InterPro" id="IPR000847">
    <property type="entry name" value="LysR_HTH_N"/>
</dbReference>
<protein>
    <submittedName>
        <fullName evidence="6">LysR family transcriptional regulator</fullName>
    </submittedName>
</protein>
<name>A0ABZ1I6A0_9PSEU</name>
<evidence type="ECO:0000256" key="3">
    <source>
        <dbReference type="ARBA" id="ARBA00023125"/>
    </source>
</evidence>
<keyword evidence="7" id="KW-1185">Reference proteome</keyword>